<protein>
    <submittedName>
        <fullName evidence="2">Uncharacterized protein</fullName>
    </submittedName>
</protein>
<sequence>MHPFSISLVFFIIAKWIFIYWQVIIIVMILFKSHSEIFILLFSCFQIRCFMVNASD</sequence>
<gene>
    <name evidence="2" type="ORF">SMTD_LOCUS8072</name>
</gene>
<dbReference type="AlphaFoldDB" id="A0A3P8CV35"/>
<reference evidence="2 3" key="1">
    <citation type="submission" date="2018-11" db="EMBL/GenBank/DDBJ databases">
        <authorList>
            <consortium name="Pathogen Informatics"/>
        </authorList>
    </citation>
    <scope>NUCLEOTIDE SEQUENCE [LARGE SCALE GENOMIC DNA]</scope>
    <source>
        <strain>Denwood</strain>
        <strain evidence="3">Zambia</strain>
    </source>
</reference>
<keyword evidence="3" id="KW-1185">Reference proteome</keyword>
<name>A0A3P8CV35_9TREM</name>
<dbReference type="Proteomes" id="UP000269396">
    <property type="component" value="Unassembled WGS sequence"/>
</dbReference>
<proteinExistence type="predicted"/>
<keyword evidence="1" id="KW-1133">Transmembrane helix</keyword>
<evidence type="ECO:0000313" key="3">
    <source>
        <dbReference type="Proteomes" id="UP000269396"/>
    </source>
</evidence>
<keyword evidence="1" id="KW-0812">Transmembrane</keyword>
<accession>A0A3P8CV35</accession>
<evidence type="ECO:0000256" key="1">
    <source>
        <dbReference type="SAM" id="Phobius"/>
    </source>
</evidence>
<dbReference type="EMBL" id="UZAL01028663">
    <property type="protein sequence ID" value="VDP42792.1"/>
    <property type="molecule type" value="Genomic_DNA"/>
</dbReference>
<organism evidence="2 3">
    <name type="scientific">Schistosoma mattheei</name>
    <dbReference type="NCBI Taxonomy" id="31246"/>
    <lineage>
        <taxon>Eukaryota</taxon>
        <taxon>Metazoa</taxon>
        <taxon>Spiralia</taxon>
        <taxon>Lophotrochozoa</taxon>
        <taxon>Platyhelminthes</taxon>
        <taxon>Trematoda</taxon>
        <taxon>Digenea</taxon>
        <taxon>Strigeidida</taxon>
        <taxon>Schistosomatoidea</taxon>
        <taxon>Schistosomatidae</taxon>
        <taxon>Schistosoma</taxon>
    </lineage>
</organism>
<feature type="transmembrane region" description="Helical" evidence="1">
    <location>
        <begin position="6"/>
        <end position="30"/>
    </location>
</feature>
<evidence type="ECO:0000313" key="2">
    <source>
        <dbReference type="EMBL" id="VDP42792.1"/>
    </source>
</evidence>
<keyword evidence="1" id="KW-0472">Membrane</keyword>